<dbReference type="EMBL" id="CP119075">
    <property type="protein sequence ID" value="WED66944.1"/>
    <property type="molecule type" value="Genomic_DNA"/>
</dbReference>
<evidence type="ECO:0000313" key="2">
    <source>
        <dbReference type="EMBL" id="WED66944.1"/>
    </source>
</evidence>
<organism evidence="2 3">
    <name type="scientific">Synoicihabitans lomoniglobus</name>
    <dbReference type="NCBI Taxonomy" id="2909285"/>
    <lineage>
        <taxon>Bacteria</taxon>
        <taxon>Pseudomonadati</taxon>
        <taxon>Verrucomicrobiota</taxon>
        <taxon>Opitutia</taxon>
        <taxon>Opitutales</taxon>
        <taxon>Opitutaceae</taxon>
        <taxon>Synoicihabitans</taxon>
    </lineage>
</organism>
<keyword evidence="3" id="KW-1185">Reference proteome</keyword>
<accession>A0AAF0I4Q7</accession>
<proteinExistence type="predicted"/>
<evidence type="ECO:0000313" key="3">
    <source>
        <dbReference type="Proteomes" id="UP001218638"/>
    </source>
</evidence>
<evidence type="ECO:0000256" key="1">
    <source>
        <dbReference type="SAM" id="MobiDB-lite"/>
    </source>
</evidence>
<gene>
    <name evidence="2" type="ORF">PXH66_08790</name>
</gene>
<reference evidence="2" key="1">
    <citation type="submission" date="2023-03" db="EMBL/GenBank/DDBJ databases">
        <title>Lomoglobus Profundus gen. nov., sp. nov., a novel member of the phylum Verrucomicrobia, isolated from deep-marine sediment of South China Sea.</title>
        <authorList>
            <person name="Ahmad T."/>
            <person name="Ishaq S.E."/>
            <person name="Wang F."/>
        </authorList>
    </citation>
    <scope>NUCLEOTIDE SEQUENCE</scope>
    <source>
        <strain evidence="2">LMO-M01</strain>
    </source>
</reference>
<protein>
    <submittedName>
        <fullName evidence="2">Uncharacterized protein</fullName>
    </submittedName>
</protein>
<dbReference type="KEGG" id="slom:PXH66_08790"/>
<dbReference type="AlphaFoldDB" id="A0AAF0I4Q7"/>
<name>A0AAF0I4Q7_9BACT</name>
<dbReference type="Proteomes" id="UP001218638">
    <property type="component" value="Chromosome"/>
</dbReference>
<dbReference type="RefSeq" id="WP_330927575.1">
    <property type="nucleotide sequence ID" value="NZ_CP119075.1"/>
</dbReference>
<feature type="region of interest" description="Disordered" evidence="1">
    <location>
        <begin position="1"/>
        <end position="36"/>
    </location>
</feature>
<sequence>MKNKNNPNRDESLKTGKAADAGSENPKIETGGAIPHSHEWNRSLACCGIPLL</sequence>